<dbReference type="GO" id="GO:0006508">
    <property type="term" value="P:proteolysis"/>
    <property type="evidence" value="ECO:0007669"/>
    <property type="project" value="UniProtKB-KW"/>
</dbReference>
<accession>A0A8X7S2P5</accession>
<feature type="domain" description="Ubiquitin-like protease family profile" evidence="4">
    <location>
        <begin position="411"/>
        <end position="546"/>
    </location>
</feature>
<evidence type="ECO:0000259" key="5">
    <source>
        <dbReference type="Pfam" id="PF05641"/>
    </source>
</evidence>
<comment type="similarity">
    <text evidence="1">Belongs to the peptidase C48 family.</text>
</comment>
<comment type="caution">
    <text evidence="6">The sequence shown here is derived from an EMBL/GenBank/DDBJ whole genome shotgun (WGS) entry which is preliminary data.</text>
</comment>
<dbReference type="InterPro" id="IPR003653">
    <property type="entry name" value="Peptidase_C48_C"/>
</dbReference>
<dbReference type="AlphaFoldDB" id="A0A8X7S2P5"/>
<gene>
    <name evidence="6" type="ORF">Bca52824_035180</name>
</gene>
<dbReference type="EMBL" id="JAAMPC010000008">
    <property type="protein sequence ID" value="KAG2298708.1"/>
    <property type="molecule type" value="Genomic_DNA"/>
</dbReference>
<feature type="domain" description="Agenet-like" evidence="5">
    <location>
        <begin position="204"/>
        <end position="264"/>
    </location>
</feature>
<keyword evidence="7" id="KW-1185">Reference proteome</keyword>
<dbReference type="GO" id="GO:0008234">
    <property type="term" value="F:cysteine-type peptidase activity"/>
    <property type="evidence" value="ECO:0007669"/>
    <property type="project" value="InterPro"/>
</dbReference>
<dbReference type="PANTHER" id="PTHR31917:SF164">
    <property type="entry name" value="DUF724 DOMAIN-CONTAINING PROTEIN 7-LIKE"/>
    <property type="match status" value="1"/>
</dbReference>
<evidence type="ECO:0000256" key="1">
    <source>
        <dbReference type="ARBA" id="ARBA00005234"/>
    </source>
</evidence>
<organism evidence="6 7">
    <name type="scientific">Brassica carinata</name>
    <name type="common">Ethiopian mustard</name>
    <name type="synonym">Abyssinian cabbage</name>
    <dbReference type="NCBI Taxonomy" id="52824"/>
    <lineage>
        <taxon>Eukaryota</taxon>
        <taxon>Viridiplantae</taxon>
        <taxon>Streptophyta</taxon>
        <taxon>Embryophyta</taxon>
        <taxon>Tracheophyta</taxon>
        <taxon>Spermatophyta</taxon>
        <taxon>Magnoliopsida</taxon>
        <taxon>eudicotyledons</taxon>
        <taxon>Gunneridae</taxon>
        <taxon>Pentapetalae</taxon>
        <taxon>rosids</taxon>
        <taxon>malvids</taxon>
        <taxon>Brassicales</taxon>
        <taxon>Brassicaceae</taxon>
        <taxon>Brassiceae</taxon>
        <taxon>Brassica</taxon>
    </lineage>
</organism>
<evidence type="ECO:0000259" key="4">
    <source>
        <dbReference type="Pfam" id="PF02902"/>
    </source>
</evidence>
<protein>
    <submittedName>
        <fullName evidence="6">Uncharacterized protein</fullName>
    </submittedName>
</protein>
<dbReference type="SUPFAM" id="SSF54001">
    <property type="entry name" value="Cysteine proteinases"/>
    <property type="match status" value="1"/>
</dbReference>
<sequence>MPSRRYGKHLIGMAVDLKKGTITLFHCGLPTEDKNNDISQIEDLAVLIPALMMEAFGEEVNKKEVVPYKIEKAKLKVTCILPPIPNDPEADVCIEDIADKCLEDIADLSKRDYKFKIREWDNMSIDLYAANEEIRRASLLFGNGEMGQASSSYPEESVESKINRISQMMEDNFRIMNTRLCLIEKDSKEIKSEESRVRTLFELGENVEIASGRKWYPGNVLKTYMLNGVEMVTVEYSTLFLDKKKKTKRLQENVSSDRIRPQQPSEKLGERLSFELMDKVEAYHNDGWCSGQREEKRPIGPRNPPMPVTPEVILPIDPFVTPEFPRFSRLGYWMGLRGIYCVAFYINGREKEKDFFEYMDNAENNIKEEHIDAAFAMLNCKRIEQSTWFRNKSLPEACFVPVQFLESVGYSYGSLKKPTKKGIQILKGSVGEIVRGLKTPRKIWLEDVDVVYGVVHERKSDHYIGVEIHLMDNTITLFHCGLHQKGIRVENTPLIKQLAVKKAEGLPKTRFPFNCGIFVVKMLECKSLRLKNMTNINDDNAMDLRSKPCCEIFDQFMDKDFQEVSTK</sequence>
<proteinExistence type="inferred from homology"/>
<dbReference type="Pfam" id="PF05641">
    <property type="entry name" value="Agenet"/>
    <property type="match status" value="1"/>
</dbReference>
<dbReference type="Proteomes" id="UP000886595">
    <property type="component" value="Unassembled WGS sequence"/>
</dbReference>
<dbReference type="Gene3D" id="3.40.395.10">
    <property type="entry name" value="Adenoviral Proteinase, Chain A"/>
    <property type="match status" value="1"/>
</dbReference>
<keyword evidence="3" id="KW-0378">Hydrolase</keyword>
<name>A0A8X7S2P5_BRACI</name>
<dbReference type="Pfam" id="PF02902">
    <property type="entry name" value="Peptidase_C48"/>
    <property type="match status" value="1"/>
</dbReference>
<reference evidence="6 7" key="1">
    <citation type="submission" date="2020-02" db="EMBL/GenBank/DDBJ databases">
        <authorList>
            <person name="Ma Q."/>
            <person name="Huang Y."/>
            <person name="Song X."/>
            <person name="Pei D."/>
        </authorList>
    </citation>
    <scope>NUCLEOTIDE SEQUENCE [LARGE SCALE GENOMIC DNA]</scope>
    <source>
        <strain evidence="6">Sxm20200214</strain>
        <tissue evidence="6">Leaf</tissue>
    </source>
</reference>
<evidence type="ECO:0000313" key="6">
    <source>
        <dbReference type="EMBL" id="KAG2298708.1"/>
    </source>
</evidence>
<dbReference type="InterPro" id="IPR008395">
    <property type="entry name" value="Agenet-like_dom"/>
</dbReference>
<dbReference type="InterPro" id="IPR038765">
    <property type="entry name" value="Papain-like_cys_pep_sf"/>
</dbReference>
<keyword evidence="2" id="KW-0645">Protease</keyword>
<dbReference type="PANTHER" id="PTHR31917">
    <property type="entry name" value="AGENET DOMAIN-CONTAINING PROTEIN-RELATED"/>
    <property type="match status" value="1"/>
</dbReference>
<evidence type="ECO:0000256" key="3">
    <source>
        <dbReference type="ARBA" id="ARBA00022801"/>
    </source>
</evidence>
<evidence type="ECO:0000256" key="2">
    <source>
        <dbReference type="ARBA" id="ARBA00022670"/>
    </source>
</evidence>
<evidence type="ECO:0000313" key="7">
    <source>
        <dbReference type="Proteomes" id="UP000886595"/>
    </source>
</evidence>